<keyword evidence="2" id="KW-1185">Reference proteome</keyword>
<dbReference type="AlphaFoldDB" id="A0AAP0QX87"/>
<name>A0AAP0QX87_9ROSI</name>
<comment type="caution">
    <text evidence="1">The sequence shown here is derived from an EMBL/GenBank/DDBJ whole genome shotgun (WGS) entry which is preliminary data.</text>
</comment>
<evidence type="ECO:0000313" key="1">
    <source>
        <dbReference type="EMBL" id="KAK9222132.1"/>
    </source>
</evidence>
<organism evidence="1 2">
    <name type="scientific">Citrus x changshan-huyou</name>
    <dbReference type="NCBI Taxonomy" id="2935761"/>
    <lineage>
        <taxon>Eukaryota</taxon>
        <taxon>Viridiplantae</taxon>
        <taxon>Streptophyta</taxon>
        <taxon>Embryophyta</taxon>
        <taxon>Tracheophyta</taxon>
        <taxon>Spermatophyta</taxon>
        <taxon>Magnoliopsida</taxon>
        <taxon>eudicotyledons</taxon>
        <taxon>Gunneridae</taxon>
        <taxon>Pentapetalae</taxon>
        <taxon>rosids</taxon>
        <taxon>malvids</taxon>
        <taxon>Sapindales</taxon>
        <taxon>Rutaceae</taxon>
        <taxon>Aurantioideae</taxon>
        <taxon>Citrus</taxon>
    </lineage>
</organism>
<reference evidence="1 2" key="1">
    <citation type="submission" date="2024-05" db="EMBL/GenBank/DDBJ databases">
        <title>Haplotype-resolved chromosome-level genome assembly of Huyou (Citrus changshanensis).</title>
        <authorList>
            <person name="Miao C."/>
            <person name="Chen W."/>
            <person name="Wu Y."/>
            <person name="Wang L."/>
            <person name="Zhao S."/>
            <person name="Grierson D."/>
            <person name="Xu C."/>
            <person name="Chen K."/>
        </authorList>
    </citation>
    <scope>NUCLEOTIDE SEQUENCE [LARGE SCALE GENOMIC DNA]</scope>
    <source>
        <strain evidence="1">01-14</strain>
        <tissue evidence="1">Leaf</tissue>
    </source>
</reference>
<protein>
    <submittedName>
        <fullName evidence="1">Uncharacterized protein</fullName>
    </submittedName>
</protein>
<proteinExistence type="predicted"/>
<dbReference type="Proteomes" id="UP001428341">
    <property type="component" value="Unassembled WGS sequence"/>
</dbReference>
<sequence length="324" mass="36096">MANLSVGTWVRDTSFVVMAMSRYDVILGMEFLYNAEVHVHPHLSCIWIRGMKEPCMVEYEHLNSSKLEPSLQASNIGLIGGNSAMMSLIEERVHVTEGLDEYTMTSRGFMAGESQGLQLNKLLDEDVNQDEGESEAKSLAEGSSCWKTHYSENVGNIQSGTDCSEFLLNKVSCGCFNKEAWGFRHCRSASGVPVITSQWAVWLVVMLLRVATLFPVYGCACGSHEHRELTEELRDSRLEWRGTCMAVNSMGVSAFLDHKAARMWLCYRVFDVYKQGLGQAQRLGRSQEGIIGSEGNILGENHWGCVTGMESLHVGRMIPHGQNI</sequence>
<accession>A0AAP0QX87</accession>
<evidence type="ECO:0000313" key="2">
    <source>
        <dbReference type="Proteomes" id="UP001428341"/>
    </source>
</evidence>
<gene>
    <name evidence="1" type="ORF">WN944_010564</name>
</gene>
<dbReference type="EMBL" id="JBCGBO010000002">
    <property type="protein sequence ID" value="KAK9222132.1"/>
    <property type="molecule type" value="Genomic_DNA"/>
</dbReference>